<sequence>MARFELPPVIGPDRLWIADIPAYPFQGLHDICRSIAVTRIKLASIREKVSTTVIRSFFPVAS</sequence>
<evidence type="ECO:0000313" key="1">
    <source>
        <dbReference type="EMBL" id="KWV51290.1"/>
    </source>
</evidence>
<evidence type="ECO:0000313" key="2">
    <source>
        <dbReference type="Proteomes" id="UP000068164"/>
    </source>
</evidence>
<dbReference type="Proteomes" id="UP000068164">
    <property type="component" value="Unassembled WGS sequence"/>
</dbReference>
<comment type="caution">
    <text evidence="1">The sequence shown here is derived from an EMBL/GenBank/DDBJ whole genome shotgun (WGS) entry which is preliminary data.</text>
</comment>
<organism evidence="1 2">
    <name type="scientific">Rhizobium altiplani</name>
    <dbReference type="NCBI Taxonomy" id="1864509"/>
    <lineage>
        <taxon>Bacteria</taxon>
        <taxon>Pseudomonadati</taxon>
        <taxon>Pseudomonadota</taxon>
        <taxon>Alphaproteobacteria</taxon>
        <taxon>Hyphomicrobiales</taxon>
        <taxon>Rhizobiaceae</taxon>
        <taxon>Rhizobium/Agrobacterium group</taxon>
        <taxon>Rhizobium</taxon>
    </lineage>
</organism>
<gene>
    <name evidence="1" type="ORF">AS026_06400</name>
</gene>
<keyword evidence="2" id="KW-1185">Reference proteome</keyword>
<proteinExistence type="predicted"/>
<dbReference type="EMBL" id="LNCD01000080">
    <property type="protein sequence ID" value="KWV51290.1"/>
    <property type="molecule type" value="Genomic_DNA"/>
</dbReference>
<accession>A0A120FKV6</accession>
<reference evidence="1 2" key="1">
    <citation type="submission" date="2015-11" db="EMBL/GenBank/DDBJ databases">
        <title>Draft Genome Sequence of the Strain BR 10423 (Rhizobium sp.) isolated from nodules of Mimosa pudica.</title>
        <authorList>
            <person name="Barauna A.C."/>
            <person name="Zilli J.E."/>
            <person name="Simoes-Araujo J.L."/>
            <person name="Reis V.M."/>
            <person name="James E.K."/>
            <person name="Reis F.B.Jr."/>
            <person name="Rouws L.F."/>
            <person name="Passos S.R."/>
            <person name="Gois S.R."/>
        </authorList>
    </citation>
    <scope>NUCLEOTIDE SEQUENCE [LARGE SCALE GENOMIC DNA]</scope>
    <source>
        <strain evidence="1 2">BR10423</strain>
    </source>
</reference>
<name>A0A120FKV6_9HYPH</name>
<protein>
    <submittedName>
        <fullName evidence="1">Uncharacterized protein</fullName>
    </submittedName>
</protein>
<dbReference type="AlphaFoldDB" id="A0A120FKV6"/>